<evidence type="ECO:0000313" key="5">
    <source>
        <dbReference type="Proteomes" id="UP001300261"/>
    </source>
</evidence>
<dbReference type="InterPro" id="IPR011006">
    <property type="entry name" value="CheY-like_superfamily"/>
</dbReference>
<dbReference type="PROSITE" id="PS50110">
    <property type="entry name" value="RESPONSE_REGULATORY"/>
    <property type="match status" value="2"/>
</dbReference>
<feature type="domain" description="Response regulatory" evidence="3">
    <location>
        <begin position="129"/>
        <end position="245"/>
    </location>
</feature>
<keyword evidence="5" id="KW-1185">Reference proteome</keyword>
<dbReference type="PANTHER" id="PTHR44591">
    <property type="entry name" value="STRESS RESPONSE REGULATOR PROTEIN 1"/>
    <property type="match status" value="1"/>
</dbReference>
<proteinExistence type="predicted"/>
<dbReference type="PANTHER" id="PTHR44591:SF21">
    <property type="entry name" value="TWO-COMPONENT RESPONSE REGULATOR"/>
    <property type="match status" value="1"/>
</dbReference>
<dbReference type="Proteomes" id="UP001300261">
    <property type="component" value="Unassembled WGS sequence"/>
</dbReference>
<dbReference type="SMART" id="SM00448">
    <property type="entry name" value="REC"/>
    <property type="match status" value="2"/>
</dbReference>
<name>A0ABT3R798_9HYPH</name>
<feature type="modified residue" description="4-aspartylphosphate" evidence="2">
    <location>
        <position position="180"/>
    </location>
</feature>
<evidence type="ECO:0000256" key="2">
    <source>
        <dbReference type="PROSITE-ProRule" id="PRU00169"/>
    </source>
</evidence>
<dbReference type="InterPro" id="IPR001789">
    <property type="entry name" value="Sig_transdc_resp-reg_receiver"/>
</dbReference>
<evidence type="ECO:0000313" key="4">
    <source>
        <dbReference type="EMBL" id="MCX2725169.1"/>
    </source>
</evidence>
<dbReference type="EMBL" id="JAPEVI010000003">
    <property type="protein sequence ID" value="MCX2725169.1"/>
    <property type="molecule type" value="Genomic_DNA"/>
</dbReference>
<evidence type="ECO:0000256" key="1">
    <source>
        <dbReference type="ARBA" id="ARBA00022553"/>
    </source>
</evidence>
<protein>
    <submittedName>
        <fullName evidence="4">Response regulator</fullName>
    </submittedName>
</protein>
<feature type="modified residue" description="4-aspartylphosphate" evidence="2">
    <location>
        <position position="56"/>
    </location>
</feature>
<evidence type="ECO:0000259" key="3">
    <source>
        <dbReference type="PROSITE" id="PS50110"/>
    </source>
</evidence>
<comment type="caution">
    <text evidence="4">The sequence shown here is derived from an EMBL/GenBank/DDBJ whole genome shotgun (WGS) entry which is preliminary data.</text>
</comment>
<sequence>MIRILVADDSAVAREVVNGGVKVHRARRYIEVDTVNDGRAALDVLQKKPIDIAFVDINMPGLSGAEVVAAMGETRSSKCLTVVMSSALDEASEAVFRRSGAYHFLKKPFHQDDVAELIATYMKMTTSYPILIVDDSATMRKLVRRILEESRFDFEISEADSAPSALRALASGRFRLVLTDFHMPGTDGIELAGSIRDLSSRIGIYMMSTNDASYVERSAAFVGISGFLKKPFTAQDIDTIMHGFLELDAPKFGKVRDMFSFSAREKKIS</sequence>
<reference evidence="4 5" key="1">
    <citation type="journal article" date="2016" name="Int. J. Syst. Evol. Microbiol.">
        <title>Labrenzia salina sp. nov., isolated from the rhizosphere of the halophyte Arthrocnemum macrostachyum.</title>
        <authorList>
            <person name="Camacho M."/>
            <person name="Redondo-Gomez S."/>
            <person name="Rodriguez-Llorente I."/>
            <person name="Rohde M."/>
            <person name="Sproer C."/>
            <person name="Schumann P."/>
            <person name="Klenk H.P."/>
            <person name="Montero-Calasanz M.D.C."/>
        </authorList>
    </citation>
    <scope>NUCLEOTIDE SEQUENCE [LARGE SCALE GENOMIC DNA]</scope>
    <source>
        <strain evidence="4 5">DSM 29163</strain>
    </source>
</reference>
<dbReference type="CDD" id="cd17546">
    <property type="entry name" value="REC_hyHK_CKI1_RcsC-like"/>
    <property type="match status" value="1"/>
</dbReference>
<accession>A0ABT3R798</accession>
<gene>
    <name evidence="4" type="ORF">ON753_22840</name>
</gene>
<keyword evidence="1 2" id="KW-0597">Phosphoprotein</keyword>
<feature type="domain" description="Response regulatory" evidence="3">
    <location>
        <begin position="3"/>
        <end position="122"/>
    </location>
</feature>
<dbReference type="RefSeq" id="WP_265965811.1">
    <property type="nucleotide sequence ID" value="NZ_JAPEVI010000003.1"/>
</dbReference>
<dbReference type="SUPFAM" id="SSF52172">
    <property type="entry name" value="CheY-like"/>
    <property type="match status" value="2"/>
</dbReference>
<dbReference type="InterPro" id="IPR050595">
    <property type="entry name" value="Bact_response_regulator"/>
</dbReference>
<dbReference type="Gene3D" id="3.40.50.2300">
    <property type="match status" value="2"/>
</dbReference>
<organism evidence="4 5">
    <name type="scientific">Roseibium salinum</name>
    <dbReference type="NCBI Taxonomy" id="1604349"/>
    <lineage>
        <taxon>Bacteria</taxon>
        <taxon>Pseudomonadati</taxon>
        <taxon>Pseudomonadota</taxon>
        <taxon>Alphaproteobacteria</taxon>
        <taxon>Hyphomicrobiales</taxon>
        <taxon>Stappiaceae</taxon>
        <taxon>Roseibium</taxon>
    </lineage>
</organism>
<dbReference type="Pfam" id="PF00072">
    <property type="entry name" value="Response_reg"/>
    <property type="match status" value="2"/>
</dbReference>